<name>A0A2N3HQP9_9BACT</name>
<comment type="catalytic activity">
    <reaction evidence="5">
        <text>L-arginine + H2O = L-citrulline + NH4(+)</text>
        <dbReference type="Rhea" id="RHEA:19597"/>
        <dbReference type="ChEBI" id="CHEBI:15377"/>
        <dbReference type="ChEBI" id="CHEBI:28938"/>
        <dbReference type="ChEBI" id="CHEBI:32682"/>
        <dbReference type="ChEBI" id="CHEBI:57743"/>
        <dbReference type="EC" id="3.5.3.6"/>
    </reaction>
</comment>
<comment type="pathway">
    <text evidence="1">Amino-acid degradation; L-arginine degradation via ADI pathway; carbamoyl phosphate from L-arginine: step 1/2.</text>
</comment>
<proteinExistence type="inferred from homology"/>
<gene>
    <name evidence="7" type="ORF">BZG02_19495</name>
</gene>
<dbReference type="SUPFAM" id="SSF55909">
    <property type="entry name" value="Pentein"/>
    <property type="match status" value="1"/>
</dbReference>
<feature type="active site" description="Amidino-cysteine intermediate" evidence="6">
    <location>
        <position position="417"/>
    </location>
</feature>
<evidence type="ECO:0000313" key="8">
    <source>
        <dbReference type="Proteomes" id="UP000233535"/>
    </source>
</evidence>
<evidence type="ECO:0000313" key="7">
    <source>
        <dbReference type="EMBL" id="PKQ60370.1"/>
    </source>
</evidence>
<dbReference type="PANTHER" id="PTHR47271">
    <property type="entry name" value="ARGININE DEIMINASE"/>
    <property type="match status" value="1"/>
</dbReference>
<dbReference type="PRINTS" id="PR01466">
    <property type="entry name" value="ARGDEIMINASE"/>
</dbReference>
<dbReference type="Proteomes" id="UP000233535">
    <property type="component" value="Unassembled WGS sequence"/>
</dbReference>
<sequence length="429" mass="48540">MTKYVELNVRSEIGELEGVILHTPGSEVENMTPENAERALYSDILNLSVARDEYKQLSRVLSEISETYQVKDLLANVLSDDTAKENIIDKIACMEPQISVKGNTYCIKDFLLEQNPTELASLLIEGVPLKRDNLTKFLSKERYALRPLHNFFFTRDASMSVLDEVLIGKMASSVRDRESLIMQAIFDYTPEFKTKTVNPIDNLTMDPSCTIEGGDVLIAREDILIIGNGTRTSTQGIDFILAQLLSQKEKTQRHLLIQELPSHPESFIHLDMVFTLLDVDKCMVYEPLIIRPNKYQTVHITIDNGQVSSITRENNLLQALKKLGMDLKPIYCGGNGDPWNQEREQWHSGANFFAVGPGKVIGYGRNVHTMDAMNKNGFEILRAKDIIRHKIELSDYDKYVITLEGSELPRGGGGARCMTMPIRRKPVNW</sequence>
<dbReference type="PIRSF" id="PIRSF006356">
    <property type="entry name" value="Arg_deiminase"/>
    <property type="match status" value="1"/>
</dbReference>
<dbReference type="RefSeq" id="WP_101263433.1">
    <property type="nucleotide sequence ID" value="NZ_MVDD01000027.1"/>
</dbReference>
<evidence type="ECO:0000256" key="6">
    <source>
        <dbReference type="PIRSR" id="PIRSR006356-1"/>
    </source>
</evidence>
<dbReference type="GO" id="GO:0019546">
    <property type="term" value="P:L-arginine deiminase pathway"/>
    <property type="evidence" value="ECO:0007669"/>
    <property type="project" value="TreeGrafter"/>
</dbReference>
<organism evidence="7 8">
    <name type="scientific">Labilibaculum filiforme</name>
    <dbReference type="NCBI Taxonomy" id="1940526"/>
    <lineage>
        <taxon>Bacteria</taxon>
        <taxon>Pseudomonadati</taxon>
        <taxon>Bacteroidota</taxon>
        <taxon>Bacteroidia</taxon>
        <taxon>Marinilabiliales</taxon>
        <taxon>Marinifilaceae</taxon>
        <taxon>Labilibaculum</taxon>
    </lineage>
</organism>
<dbReference type="OrthoDB" id="9807502at2"/>
<evidence type="ECO:0000256" key="2">
    <source>
        <dbReference type="ARBA" id="ARBA00010206"/>
    </source>
</evidence>
<evidence type="ECO:0000256" key="1">
    <source>
        <dbReference type="ARBA" id="ARBA00005213"/>
    </source>
</evidence>
<keyword evidence="8" id="KW-1185">Reference proteome</keyword>
<dbReference type="EC" id="3.5.3.6" evidence="3"/>
<dbReference type="AlphaFoldDB" id="A0A2N3HQP9"/>
<dbReference type="Gene3D" id="1.10.3930.10">
    <property type="entry name" value="Arginine deiminase"/>
    <property type="match status" value="1"/>
</dbReference>
<protein>
    <recommendedName>
        <fullName evidence="3">arginine deiminase</fullName>
        <ecNumber evidence="3">3.5.3.6</ecNumber>
    </recommendedName>
</protein>
<dbReference type="GO" id="GO:0016990">
    <property type="term" value="F:arginine deiminase activity"/>
    <property type="evidence" value="ECO:0007669"/>
    <property type="project" value="UniProtKB-EC"/>
</dbReference>
<accession>A0A2N3HQP9</accession>
<evidence type="ECO:0000256" key="4">
    <source>
        <dbReference type="ARBA" id="ARBA00022801"/>
    </source>
</evidence>
<evidence type="ECO:0000256" key="3">
    <source>
        <dbReference type="ARBA" id="ARBA00012171"/>
    </source>
</evidence>
<dbReference type="Gene3D" id="3.75.10.10">
    <property type="entry name" value="L-arginine/glycine Amidinotransferase, Chain A"/>
    <property type="match status" value="1"/>
</dbReference>
<reference evidence="7 8" key="1">
    <citation type="journal article" date="2017" name="Front. Microbiol.">
        <title>Labilibaculum manganireducens gen. nov., sp. nov. and Labilibaculum filiforme sp. nov., Novel Bacteroidetes Isolated from Subsurface Sediments of the Baltic Sea.</title>
        <authorList>
            <person name="Vandieken V."/>
            <person name="Marshall I.P."/>
            <person name="Niemann H."/>
            <person name="Engelen B."/>
            <person name="Cypionka H."/>
        </authorList>
    </citation>
    <scope>NUCLEOTIDE SEQUENCE [LARGE SCALE GENOMIC DNA]</scope>
    <source>
        <strain evidence="7 8">59.16B</strain>
    </source>
</reference>
<dbReference type="InterPro" id="IPR003876">
    <property type="entry name" value="Arg_deiminase"/>
</dbReference>
<evidence type="ECO:0000256" key="5">
    <source>
        <dbReference type="ARBA" id="ARBA00049429"/>
    </source>
</evidence>
<dbReference type="PANTHER" id="PTHR47271:SF2">
    <property type="entry name" value="ARGININE DEIMINASE"/>
    <property type="match status" value="1"/>
</dbReference>
<comment type="similarity">
    <text evidence="2">Belongs to the arginine deiminase family.</text>
</comment>
<dbReference type="EMBL" id="MVDD01000027">
    <property type="protein sequence ID" value="PKQ60370.1"/>
    <property type="molecule type" value="Genomic_DNA"/>
</dbReference>
<keyword evidence="4" id="KW-0378">Hydrolase</keyword>
<dbReference type="Pfam" id="PF02274">
    <property type="entry name" value="ADI"/>
    <property type="match status" value="1"/>
</dbReference>
<comment type="caution">
    <text evidence="7">The sequence shown here is derived from an EMBL/GenBank/DDBJ whole genome shotgun (WGS) entry which is preliminary data.</text>
</comment>